<dbReference type="InterPro" id="IPR020840">
    <property type="entry name" value="Extracell_matrix-bd_GA"/>
</dbReference>
<gene>
    <name evidence="6" type="primary">ebhA</name>
    <name evidence="6" type="ORF">NCTC10183_00298</name>
</gene>
<feature type="domain" description="Extracellular matrix-binding protein ebh GA module" evidence="5">
    <location>
        <begin position="668"/>
        <end position="727"/>
    </location>
</feature>
<dbReference type="SMART" id="SM00844">
    <property type="entry name" value="GA"/>
    <property type="match status" value="3"/>
</dbReference>
<evidence type="ECO:0000313" key="7">
    <source>
        <dbReference type="Proteomes" id="UP000290568"/>
    </source>
</evidence>
<feature type="region of interest" description="Disordered" evidence="2">
    <location>
        <begin position="47"/>
        <end position="84"/>
    </location>
</feature>
<evidence type="ECO:0000256" key="4">
    <source>
        <dbReference type="SAM" id="SignalP"/>
    </source>
</evidence>
<feature type="domain" description="Extracellular matrix-binding protein ebh GA module" evidence="5">
    <location>
        <begin position="392"/>
        <end position="451"/>
    </location>
</feature>
<dbReference type="InterPro" id="IPR002988">
    <property type="entry name" value="GA_module"/>
</dbReference>
<feature type="compositionally biased region" description="Low complexity" evidence="2">
    <location>
        <begin position="47"/>
        <end position="75"/>
    </location>
</feature>
<dbReference type="Gene3D" id="1.20.120.1850">
    <property type="entry name" value="Ebh helix bundles repeating unit (S and A modules)"/>
    <property type="match status" value="4"/>
</dbReference>
<name>A0A449A2W5_9BACT</name>
<dbReference type="RefSeq" id="WP_129620193.1">
    <property type="nucleotide sequence ID" value="NZ_LR214950.1"/>
</dbReference>
<dbReference type="Pfam" id="PF01468">
    <property type="entry name" value="GA"/>
    <property type="match status" value="4"/>
</dbReference>
<keyword evidence="1" id="KW-0175">Coiled coil</keyword>
<feature type="domain" description="Extracellular matrix-binding protein ebh GA module" evidence="5">
    <location>
        <begin position="533"/>
        <end position="592"/>
    </location>
</feature>
<evidence type="ECO:0000256" key="3">
    <source>
        <dbReference type="SAM" id="Phobius"/>
    </source>
</evidence>
<sequence length="1004" mass="109357">MKLKNKVLVGASVATTLVVPAALVAANSEETKAKSLAQIFAEVEAEATTNTAGEGNGAETETAPEQPATPAQPEAKSVATASSPEEAKAQAKSYIAELSISEELKTYTNQKIDAATTVDEVETQLQDVQELAVKITSLMAFQYLTATQKTVYSNDLVEKYKSDSSDKSTEYTTVFEAAEESDTLMRNVDTLLTNADALKQNRNLVYALANESNETLKKVQDLKASKEALDTKVTEVNSLKSDTNLDTVKASLQELETKKDALAEAEKDTDAKIKAVVSETKTELKNFVEGTSHISESLKTKTKDKADKTNWLSSLVELKNTIVALEEDTPVAVAEVNKQDAVHGETKYLNAEDDKKQAYDNAVKAIKDLLEGDKLNSETTTAPQLKKLTEDLKAAEAALNGEGRLKEVQDTAKAAIDALPYLSTAIKEHFKAEIDKQTLVAEVERLQKQATDLNASAEELINQVKAAIAVKPTVKYTLASETPDNLKTALDEKQTAGENLLTHTAASGETPESYVLTSKDTEKDAVNTAAKAIKDAIDALDGDKVLAKKREDAKAQINALEFLSDNAKSQYNNKIDTLEVPKAIDGVVTVATTVNAKAGELINEVKKHPNYKEKDGNYIEADQDKKTAFDNAMDAATALLENNLLREWVENLPEADAKLDVETKKDEVVRTYSELNGTERLNKAKEDANTALDGLNYLPEEYKQAKRDEINDASSINAVNAIKDAAKALNASVEALVNALRDAKAYKTNENYTEATPEKQAAFNNAITNGDALLSNEILKDKATTQEAVDAATAEIKRTKAALDGFKKVAMDKLNEYKNARLLVNLSRVAVDEYVKQINDLTNPTKEQVDAIVNEAIEVNKVAGEHIRLLSSATSTIIDKPARYENASKETKANFNNLVEQQLALYNKVKDAARGQNPRTLEAELKAATSLEKITESFNALSQAFNKENLKAAEAKPVVNNKVESNSDNNWKKWLWIPVSLLVVGTVIIAAGLLRVYSKKKASK</sequence>
<dbReference type="Proteomes" id="UP000290568">
    <property type="component" value="Chromosome"/>
</dbReference>
<evidence type="ECO:0000259" key="5">
    <source>
        <dbReference type="SMART" id="SM00844"/>
    </source>
</evidence>
<feature type="chain" id="PRO_5019422087" evidence="4">
    <location>
        <begin position="22"/>
        <end position="1004"/>
    </location>
</feature>
<dbReference type="Pfam" id="PF07554">
    <property type="entry name" value="FIVAR"/>
    <property type="match status" value="3"/>
</dbReference>
<dbReference type="SUPFAM" id="SSF46997">
    <property type="entry name" value="Bacterial immunoglobulin/albumin-binding domains"/>
    <property type="match status" value="3"/>
</dbReference>
<keyword evidence="3" id="KW-0472">Membrane</keyword>
<protein>
    <submittedName>
        <fullName evidence="6">ECM-binding protein homolog A</fullName>
    </submittedName>
</protein>
<feature type="coiled-coil region" evidence="1">
    <location>
        <begin position="436"/>
        <end position="463"/>
    </location>
</feature>
<reference evidence="6 7" key="1">
    <citation type="submission" date="2019-01" db="EMBL/GenBank/DDBJ databases">
        <authorList>
            <consortium name="Pathogen Informatics"/>
        </authorList>
    </citation>
    <scope>NUCLEOTIDE SEQUENCE [LARGE SCALE GENOMIC DNA]</scope>
    <source>
        <strain evidence="6 7">NCTC10183</strain>
    </source>
</reference>
<evidence type="ECO:0000313" key="6">
    <source>
        <dbReference type="EMBL" id="VEU58533.1"/>
    </source>
</evidence>
<evidence type="ECO:0000256" key="1">
    <source>
        <dbReference type="SAM" id="Coils"/>
    </source>
</evidence>
<dbReference type="STRING" id="29556.VO56_01885"/>
<proteinExistence type="predicted"/>
<feature type="coiled-coil region" evidence="1">
    <location>
        <begin position="245"/>
        <end position="272"/>
    </location>
</feature>
<keyword evidence="7" id="KW-1185">Reference proteome</keyword>
<organism evidence="6 7">
    <name type="scientific">Mycoplasmopsis gallinacea</name>
    <dbReference type="NCBI Taxonomy" id="29556"/>
    <lineage>
        <taxon>Bacteria</taxon>
        <taxon>Bacillati</taxon>
        <taxon>Mycoplasmatota</taxon>
        <taxon>Mycoplasmoidales</taxon>
        <taxon>Metamycoplasmataceae</taxon>
        <taxon>Mycoplasmopsis</taxon>
    </lineage>
</organism>
<keyword evidence="4" id="KW-0732">Signal</keyword>
<keyword evidence="3" id="KW-0812">Transmembrane</keyword>
<keyword evidence="3" id="KW-1133">Transmembrane helix</keyword>
<accession>A0A449A2W5</accession>
<feature type="transmembrane region" description="Helical" evidence="3">
    <location>
        <begin position="974"/>
        <end position="997"/>
    </location>
</feature>
<evidence type="ECO:0000256" key="2">
    <source>
        <dbReference type="SAM" id="MobiDB-lite"/>
    </source>
</evidence>
<feature type="signal peptide" evidence="4">
    <location>
        <begin position="1"/>
        <end position="21"/>
    </location>
</feature>
<dbReference type="EMBL" id="LR214950">
    <property type="protein sequence ID" value="VEU58533.1"/>
    <property type="molecule type" value="Genomic_DNA"/>
</dbReference>
<dbReference type="InterPro" id="IPR009063">
    <property type="entry name" value="Ig/albumin-bd_sf"/>
</dbReference>
<dbReference type="AlphaFoldDB" id="A0A449A2W5"/>